<dbReference type="AlphaFoldDB" id="A4G287"/>
<dbReference type="Proteomes" id="UP000006697">
    <property type="component" value="Chromosome"/>
</dbReference>
<proteinExistence type="predicted"/>
<dbReference type="GO" id="GO:0015074">
    <property type="term" value="P:DNA integration"/>
    <property type="evidence" value="ECO:0007669"/>
    <property type="project" value="UniProtKB-KW"/>
</dbReference>
<dbReference type="InterPro" id="IPR013762">
    <property type="entry name" value="Integrase-like_cat_sf"/>
</dbReference>
<dbReference type="InterPro" id="IPR011010">
    <property type="entry name" value="DNA_brk_join_enz"/>
</dbReference>
<dbReference type="Gene3D" id="1.10.443.10">
    <property type="entry name" value="Intergrase catalytic core"/>
    <property type="match status" value="1"/>
</dbReference>
<evidence type="ECO:0000259" key="4">
    <source>
        <dbReference type="PROSITE" id="PS51898"/>
    </source>
</evidence>
<evidence type="ECO:0000256" key="1">
    <source>
        <dbReference type="ARBA" id="ARBA00022908"/>
    </source>
</evidence>
<dbReference type="Pfam" id="PF00589">
    <property type="entry name" value="Phage_integrase"/>
    <property type="match status" value="1"/>
</dbReference>
<evidence type="ECO:0000256" key="2">
    <source>
        <dbReference type="ARBA" id="ARBA00023125"/>
    </source>
</evidence>
<keyword evidence="3" id="KW-0233">DNA recombination</keyword>
<dbReference type="STRING" id="204773.HEAR0403"/>
<dbReference type="CDD" id="cd00796">
    <property type="entry name" value="INT_Rci_Hp1_C"/>
    <property type="match status" value="1"/>
</dbReference>
<dbReference type="InterPro" id="IPR050090">
    <property type="entry name" value="Tyrosine_recombinase_XerCD"/>
</dbReference>
<keyword evidence="1" id="KW-0229">DNA integration</keyword>
<accession>A4G287</accession>
<dbReference type="PROSITE" id="PS51898">
    <property type="entry name" value="TYR_RECOMBINASE"/>
    <property type="match status" value="1"/>
</dbReference>
<name>A4G287_HERAR</name>
<dbReference type="KEGG" id="har:HEAR0403"/>
<gene>
    <name evidence="5" type="ordered locus">HEAR0403</name>
</gene>
<dbReference type="PANTHER" id="PTHR30349">
    <property type="entry name" value="PHAGE INTEGRASE-RELATED"/>
    <property type="match status" value="1"/>
</dbReference>
<dbReference type="GO" id="GO:0006310">
    <property type="term" value="P:DNA recombination"/>
    <property type="evidence" value="ECO:0007669"/>
    <property type="project" value="UniProtKB-KW"/>
</dbReference>
<dbReference type="OrthoDB" id="662444at2"/>
<reference evidence="5 6" key="1">
    <citation type="journal article" date="2007" name="PLoS Genet.">
        <title>A tale of two oxidation states: bacterial colonization of arsenic-rich environments.</title>
        <authorList>
            <person name="Muller D."/>
            <person name="Medigue C."/>
            <person name="Koechler S."/>
            <person name="Barbe V."/>
            <person name="Barakat M."/>
            <person name="Talla E."/>
            <person name="Bonnefoy V."/>
            <person name="Krin E."/>
            <person name="Arsene-Ploetze F."/>
            <person name="Carapito C."/>
            <person name="Chandler M."/>
            <person name="Cournoyer B."/>
            <person name="Cruveiller S."/>
            <person name="Dossat C."/>
            <person name="Duval S."/>
            <person name="Heymann M."/>
            <person name="Leize E."/>
            <person name="Lieutaud A."/>
            <person name="Lievremont D."/>
            <person name="Makita Y."/>
            <person name="Mangenot S."/>
            <person name="Nitschke W."/>
            <person name="Ortet P."/>
            <person name="Perdrial N."/>
            <person name="Schoepp B."/>
            <person name="Siguier N."/>
            <person name="Simeonova D.D."/>
            <person name="Rouy Z."/>
            <person name="Segurens B."/>
            <person name="Turlin E."/>
            <person name="Vallenet D."/>
            <person name="Van Dorsselaer A."/>
            <person name="Weiss S."/>
            <person name="Weissenbach J."/>
            <person name="Lett M.C."/>
            <person name="Danchin A."/>
            <person name="Bertin P.N."/>
        </authorList>
    </citation>
    <scope>NUCLEOTIDE SEQUENCE [LARGE SCALE GENOMIC DNA]</scope>
    <source>
        <strain evidence="6">ULPAs1</strain>
    </source>
</reference>
<dbReference type="eggNOG" id="COG0582">
    <property type="taxonomic scope" value="Bacteria"/>
</dbReference>
<dbReference type="EMBL" id="CU207211">
    <property type="protein sequence ID" value="CAL60624.1"/>
    <property type="molecule type" value="Genomic_DNA"/>
</dbReference>
<dbReference type="PANTHER" id="PTHR30349:SF94">
    <property type="entry name" value="INTEGRASE_RECOMBINASE HI_1414-RELATED"/>
    <property type="match status" value="1"/>
</dbReference>
<evidence type="ECO:0000256" key="3">
    <source>
        <dbReference type="ARBA" id="ARBA00023172"/>
    </source>
</evidence>
<keyword evidence="6" id="KW-1185">Reference proteome</keyword>
<dbReference type="InterPro" id="IPR010998">
    <property type="entry name" value="Integrase_recombinase_N"/>
</dbReference>
<evidence type="ECO:0000313" key="6">
    <source>
        <dbReference type="Proteomes" id="UP000006697"/>
    </source>
</evidence>
<dbReference type="InterPro" id="IPR002104">
    <property type="entry name" value="Integrase_catalytic"/>
</dbReference>
<keyword evidence="2" id="KW-0238">DNA-binding</keyword>
<feature type="domain" description="Tyr recombinase" evidence="4">
    <location>
        <begin position="160"/>
        <end position="329"/>
    </location>
</feature>
<dbReference type="SUPFAM" id="SSF56349">
    <property type="entry name" value="DNA breaking-rejoining enzymes"/>
    <property type="match status" value="1"/>
</dbReference>
<protein>
    <submittedName>
        <fullName evidence="5">Integrase</fullName>
    </submittedName>
</protein>
<sequence>MASIIERGPSQFQATVRKKGYPRKTQTFETRKAAKDWANLVESEMNHGTFIDRSQAEKTTFGDILQRYKDQVVPDRRGYQMDNYRIAKLLKHDLAKRTLSTLRNVDFSKYRDERLQEVSRGTVLRELLLISHVFSTAKKDWSIAVDNPIASIRKPKQGKSRDRRLQGDEEKRLLAAARDSFCRSPTLDFCIQLGLETGMRAGEIVQLTSDQIDLQNHVIRLGKTKNGEDRVVPLTTTAEDIIRSMLPSENGRLTSFHDSNGLSKAFRRACARAEIKGFCFHDLRHEAASRFAPTMPVATLAKIMGWKTLQMAMRYYNPRDDELVAAVRPAKVA</sequence>
<dbReference type="Gene3D" id="1.10.150.130">
    <property type="match status" value="1"/>
</dbReference>
<dbReference type="HOGENOM" id="CLU_027562_32_1_4"/>
<organism evidence="5 6">
    <name type="scientific">Herminiimonas arsenicoxydans</name>
    <dbReference type="NCBI Taxonomy" id="204773"/>
    <lineage>
        <taxon>Bacteria</taxon>
        <taxon>Pseudomonadati</taxon>
        <taxon>Pseudomonadota</taxon>
        <taxon>Betaproteobacteria</taxon>
        <taxon>Burkholderiales</taxon>
        <taxon>Oxalobacteraceae</taxon>
        <taxon>Herminiimonas</taxon>
    </lineage>
</organism>
<evidence type="ECO:0000313" key="5">
    <source>
        <dbReference type="EMBL" id="CAL60624.1"/>
    </source>
</evidence>
<dbReference type="GO" id="GO:0003677">
    <property type="term" value="F:DNA binding"/>
    <property type="evidence" value="ECO:0007669"/>
    <property type="project" value="UniProtKB-KW"/>
</dbReference>